<feature type="region of interest" description="Disordered" evidence="3">
    <location>
        <begin position="1"/>
        <end position="107"/>
    </location>
</feature>
<dbReference type="EnsemblPlants" id="LPERR02G27470.2">
    <property type="protein sequence ID" value="LPERR02G27470.2"/>
    <property type="gene ID" value="LPERR02G27470"/>
</dbReference>
<reference evidence="5 6" key="1">
    <citation type="submission" date="2012-08" db="EMBL/GenBank/DDBJ databases">
        <title>Oryza genome evolution.</title>
        <authorList>
            <person name="Wing R.A."/>
        </authorList>
    </citation>
    <scope>NUCLEOTIDE SEQUENCE</scope>
</reference>
<name>A0A0D9VLE1_9ORYZ</name>
<evidence type="ECO:0000313" key="6">
    <source>
        <dbReference type="Proteomes" id="UP000032180"/>
    </source>
</evidence>
<keyword evidence="6" id="KW-1185">Reference proteome</keyword>
<organism evidence="5 6">
    <name type="scientific">Leersia perrieri</name>
    <dbReference type="NCBI Taxonomy" id="77586"/>
    <lineage>
        <taxon>Eukaryota</taxon>
        <taxon>Viridiplantae</taxon>
        <taxon>Streptophyta</taxon>
        <taxon>Embryophyta</taxon>
        <taxon>Tracheophyta</taxon>
        <taxon>Spermatophyta</taxon>
        <taxon>Magnoliopsida</taxon>
        <taxon>Liliopsida</taxon>
        <taxon>Poales</taxon>
        <taxon>Poaceae</taxon>
        <taxon>BOP clade</taxon>
        <taxon>Oryzoideae</taxon>
        <taxon>Oryzeae</taxon>
        <taxon>Oryzinae</taxon>
        <taxon>Leersia</taxon>
    </lineage>
</organism>
<feature type="compositionally biased region" description="Basic and acidic residues" evidence="3">
    <location>
        <begin position="87"/>
        <end position="107"/>
    </location>
</feature>
<dbReference type="HOGENOM" id="CLU_062111_0_0_1"/>
<sequence>MKTTGRERHQRRVASQRPSDPVNGAVRAAGLSQPSDQDPIPPPVAAYICSGGTGERKGKGERIQRGTSHTYPSQLTSGAVRCRRRREFLEKGKRPKKRDGGGAGRERSMGKYMRKFRGATGEEVAAAAAAMEVTQVVGVRTRSRSAAATKVHAVAAPASSSRRRNNNKQLLPAAVTRRADGRGSCYLQLRSRMLFMAPPPPPARAPVVVEAGSAGNGAAPAPARVAVAPGLSRCSSTASSVDVAGAQERGVACRSDVAEAGSEHVPEGSASDSGSGRDRERREATPSSFLPGEVSDLESDLAGQKRSRPLPSATATTSLQEATTRPRMPPAAEIEEFFAAAEKAEAKRFAAKYNFDVVRGVPLDAGRFEWTPVVSSRS</sequence>
<evidence type="ECO:0000313" key="5">
    <source>
        <dbReference type="EnsemblPlants" id="LPERR02G27470.1"/>
    </source>
</evidence>
<feature type="compositionally biased region" description="Polar residues" evidence="3">
    <location>
        <begin position="313"/>
        <end position="323"/>
    </location>
</feature>
<reference evidence="5 6" key="2">
    <citation type="submission" date="2013-12" db="EMBL/GenBank/DDBJ databases">
        <authorList>
            <person name="Yu Y."/>
            <person name="Lee S."/>
            <person name="de Baynast K."/>
            <person name="Wissotski M."/>
            <person name="Liu L."/>
            <person name="Talag J."/>
            <person name="Goicoechea J."/>
            <person name="Angelova A."/>
            <person name="Jetty R."/>
            <person name="Kudrna D."/>
            <person name="Golser W."/>
            <person name="Rivera L."/>
            <person name="Zhang J."/>
            <person name="Wing R."/>
        </authorList>
    </citation>
    <scope>NUCLEOTIDE SEQUENCE</scope>
</reference>
<dbReference type="Gramene" id="LPERR02G27470.1">
    <property type="protein sequence ID" value="LPERR02G27470.1"/>
    <property type="gene ID" value="LPERR02G27470"/>
</dbReference>
<dbReference type="Gramene" id="LPERR02G27470.2">
    <property type="protein sequence ID" value="LPERR02G27470.2"/>
    <property type="gene ID" value="LPERR02G27470"/>
</dbReference>
<dbReference type="AlphaFoldDB" id="A0A0D9VLE1"/>
<comment type="similarity">
    <text evidence="1">Belongs to the CDI family. ICK/KRP subfamily.</text>
</comment>
<feature type="compositionally biased region" description="Basic and acidic residues" evidence="3">
    <location>
        <begin position="54"/>
        <end position="64"/>
    </location>
</feature>
<dbReference type="GO" id="GO:0051726">
    <property type="term" value="P:regulation of cell cycle"/>
    <property type="evidence" value="ECO:0007669"/>
    <property type="project" value="InterPro"/>
</dbReference>
<feature type="compositionally biased region" description="Basic and acidic residues" evidence="3">
    <location>
        <begin position="275"/>
        <end position="284"/>
    </location>
</feature>
<reference evidence="5" key="3">
    <citation type="submission" date="2015-04" db="UniProtKB">
        <authorList>
            <consortium name="EnsemblPlants"/>
        </authorList>
    </citation>
    <scope>IDENTIFICATION</scope>
</reference>
<accession>A0A0D9VLE1</accession>
<dbReference type="InterPro" id="IPR003175">
    <property type="entry name" value="CDI_dom"/>
</dbReference>
<keyword evidence="2" id="KW-0649">Protein kinase inhibitor</keyword>
<dbReference type="Gene3D" id="4.10.365.10">
    <property type="entry name" value="p27"/>
    <property type="match status" value="1"/>
</dbReference>
<dbReference type="GO" id="GO:0005634">
    <property type="term" value="C:nucleus"/>
    <property type="evidence" value="ECO:0007669"/>
    <property type="project" value="InterPro"/>
</dbReference>
<feature type="domain" description="Cyclin-dependent kinase inhibitor" evidence="4">
    <location>
        <begin position="329"/>
        <end position="373"/>
    </location>
</feature>
<dbReference type="Proteomes" id="UP000032180">
    <property type="component" value="Chromosome 2"/>
</dbReference>
<dbReference type="EnsemblPlants" id="LPERR02G27470.1">
    <property type="protein sequence ID" value="LPERR02G27470.1"/>
    <property type="gene ID" value="LPERR02G27470"/>
</dbReference>
<dbReference type="InterPro" id="IPR044275">
    <property type="entry name" value="KRP"/>
</dbReference>
<dbReference type="Pfam" id="PF02234">
    <property type="entry name" value="CDI"/>
    <property type="match status" value="1"/>
</dbReference>
<dbReference type="GO" id="GO:0004861">
    <property type="term" value="F:cyclin-dependent protein serine/threonine kinase inhibitor activity"/>
    <property type="evidence" value="ECO:0007669"/>
    <property type="project" value="InterPro"/>
</dbReference>
<evidence type="ECO:0000256" key="1">
    <source>
        <dbReference type="ARBA" id="ARBA00010274"/>
    </source>
</evidence>
<evidence type="ECO:0000256" key="3">
    <source>
        <dbReference type="SAM" id="MobiDB-lite"/>
    </source>
</evidence>
<dbReference type="STRING" id="77586.A0A0D9VLE1"/>
<evidence type="ECO:0000256" key="2">
    <source>
        <dbReference type="ARBA" id="ARBA00023013"/>
    </source>
</evidence>
<feature type="compositionally biased region" description="Polar residues" evidence="3">
    <location>
        <begin position="65"/>
        <end position="77"/>
    </location>
</feature>
<dbReference type="eggNOG" id="ENOG502RZHP">
    <property type="taxonomic scope" value="Eukaryota"/>
</dbReference>
<protein>
    <recommendedName>
        <fullName evidence="4">Cyclin-dependent kinase inhibitor domain-containing protein</fullName>
    </recommendedName>
</protein>
<evidence type="ECO:0000259" key="4">
    <source>
        <dbReference type="Pfam" id="PF02234"/>
    </source>
</evidence>
<dbReference type="PANTHER" id="PTHR46776">
    <property type="entry name" value="CYCLIN-DEPENDENT KINASE INHIBITOR 4-RELATED"/>
    <property type="match status" value="1"/>
</dbReference>
<feature type="region of interest" description="Disordered" evidence="3">
    <location>
        <begin position="254"/>
        <end position="331"/>
    </location>
</feature>
<proteinExistence type="inferred from homology"/>
<dbReference type="InterPro" id="IPR044898">
    <property type="entry name" value="CDI_dom_sf"/>
</dbReference>